<dbReference type="PANTHER" id="PTHR22946:SF12">
    <property type="entry name" value="CONIDIAL PIGMENT BIOSYNTHESIS PROTEIN AYG1 (AFU_ORTHOLOGUE AFUA_2G17550)"/>
    <property type="match status" value="1"/>
</dbReference>
<gene>
    <name evidence="3" type="ORF">GCM10009775_08780</name>
</gene>
<name>A0ABN2PG19_9MICO</name>
<comment type="caution">
    <text evidence="3">The sequence shown here is derived from an EMBL/GenBank/DDBJ whole genome shotgun (WGS) entry which is preliminary data.</text>
</comment>
<protein>
    <submittedName>
        <fullName evidence="3">Alpha/beta fold hydrolase</fullName>
    </submittedName>
</protein>
<dbReference type="EMBL" id="BAAAOF010000002">
    <property type="protein sequence ID" value="GAA1918437.1"/>
    <property type="molecule type" value="Genomic_DNA"/>
</dbReference>
<comment type="similarity">
    <text evidence="1">Belongs to the AB hydrolase superfamily.</text>
</comment>
<dbReference type="Gene3D" id="1.20.1440.110">
    <property type="entry name" value="acylaminoacyl peptidase"/>
    <property type="match status" value="1"/>
</dbReference>
<dbReference type="Gene3D" id="3.40.50.1820">
    <property type="entry name" value="alpha/beta hydrolase"/>
    <property type="match status" value="1"/>
</dbReference>
<reference evidence="3 4" key="1">
    <citation type="journal article" date="2019" name="Int. J. Syst. Evol. Microbiol.">
        <title>The Global Catalogue of Microorganisms (GCM) 10K type strain sequencing project: providing services to taxonomists for standard genome sequencing and annotation.</title>
        <authorList>
            <consortium name="The Broad Institute Genomics Platform"/>
            <consortium name="The Broad Institute Genome Sequencing Center for Infectious Disease"/>
            <person name="Wu L."/>
            <person name="Ma J."/>
        </authorList>
    </citation>
    <scope>NUCLEOTIDE SEQUENCE [LARGE SCALE GENOMIC DNA]</scope>
    <source>
        <strain evidence="3 4">JCM 14900</strain>
    </source>
</reference>
<dbReference type="InterPro" id="IPR029058">
    <property type="entry name" value="AB_hydrolase_fold"/>
</dbReference>
<keyword evidence="2 3" id="KW-0378">Hydrolase</keyword>
<organism evidence="3 4">
    <name type="scientific">Microbacterium aoyamense</name>
    <dbReference type="NCBI Taxonomy" id="344166"/>
    <lineage>
        <taxon>Bacteria</taxon>
        <taxon>Bacillati</taxon>
        <taxon>Actinomycetota</taxon>
        <taxon>Actinomycetes</taxon>
        <taxon>Micrococcales</taxon>
        <taxon>Microbacteriaceae</taxon>
        <taxon>Microbacterium</taxon>
    </lineage>
</organism>
<dbReference type="PANTHER" id="PTHR22946">
    <property type="entry name" value="DIENELACTONE HYDROLASE DOMAIN-CONTAINING PROTEIN-RELATED"/>
    <property type="match status" value="1"/>
</dbReference>
<dbReference type="RefSeq" id="WP_248145824.1">
    <property type="nucleotide sequence ID" value="NZ_BAAAOF010000002.1"/>
</dbReference>
<evidence type="ECO:0000313" key="3">
    <source>
        <dbReference type="EMBL" id="GAA1918437.1"/>
    </source>
</evidence>
<accession>A0ABN2PG19</accession>
<keyword evidence="4" id="KW-1185">Reference proteome</keyword>
<proteinExistence type="inferred from homology"/>
<evidence type="ECO:0000256" key="2">
    <source>
        <dbReference type="ARBA" id="ARBA00022801"/>
    </source>
</evidence>
<dbReference type="InterPro" id="IPR010520">
    <property type="entry name" value="FrsA-like"/>
</dbReference>
<dbReference type="Pfam" id="PF06500">
    <property type="entry name" value="FrsA-like"/>
    <property type="match status" value="1"/>
</dbReference>
<evidence type="ECO:0000256" key="1">
    <source>
        <dbReference type="ARBA" id="ARBA00008645"/>
    </source>
</evidence>
<sequence>MPGTLIHHETHGRTAITPFSHDPDFDFEIRSAIGHSTEGAAEIGEVLAATSGIRKGDHDAWFTAWHDLALRTLAIADDAAAHDHVVSASEAYLRASAYFGVAVNAASGGEDDALVASTFAQQQAAWDAFVDHAPVAVDRVEIPYEGRTLPGWLFLSSTPAPHRATIVAVNGSDGSLAAMWASCVAPALRRGYNVLVFDGPGQQSQLFDKGTTFRPDWENVLTPVFDAVSRMPGVDPDRIAVYGISQGGYWVARAIAFEHRFVAAITDPGIVDVSTSWTSQVPKSLLRALDAGDTAKFDQEMAFGMRFSPETARRWRFRARPYGTKGFAETVEAVRAYTVADVAHEIATPLLILSPEGEQFWPGQSARLASLTPDFSTVIDFTTTEGADGHCEPLARTRTAQRMLDWLDDRLSS</sequence>
<dbReference type="GO" id="GO:0016787">
    <property type="term" value="F:hydrolase activity"/>
    <property type="evidence" value="ECO:0007669"/>
    <property type="project" value="UniProtKB-KW"/>
</dbReference>
<evidence type="ECO:0000313" key="4">
    <source>
        <dbReference type="Proteomes" id="UP001501343"/>
    </source>
</evidence>
<dbReference type="InterPro" id="IPR050261">
    <property type="entry name" value="FrsA_esterase"/>
</dbReference>
<dbReference type="Proteomes" id="UP001501343">
    <property type="component" value="Unassembled WGS sequence"/>
</dbReference>
<dbReference type="SUPFAM" id="SSF53474">
    <property type="entry name" value="alpha/beta-Hydrolases"/>
    <property type="match status" value="1"/>
</dbReference>